<dbReference type="PANTHER" id="PTHR12542">
    <property type="entry name" value="EXOCYST COMPLEX PROTEIN EXO70"/>
    <property type="match status" value="1"/>
</dbReference>
<feature type="domain" description="Exocyst complex subunit Exo70 C-terminal" evidence="7">
    <location>
        <begin position="271"/>
        <end position="635"/>
    </location>
</feature>
<reference evidence="8" key="1">
    <citation type="submission" date="2025-08" db="UniProtKB">
        <authorList>
            <consortium name="Ensembl"/>
        </authorList>
    </citation>
    <scope>IDENTIFICATION</scope>
</reference>
<proteinExistence type="inferred from homology"/>
<evidence type="ECO:0000256" key="2">
    <source>
        <dbReference type="ARBA" id="ARBA00022448"/>
    </source>
</evidence>
<dbReference type="Ensembl" id="ENSNNAT00000031307.1">
    <property type="protein sequence ID" value="ENSNNAP00000029839.1"/>
    <property type="gene ID" value="ENSNNAG00000019124.1"/>
</dbReference>
<dbReference type="SUPFAM" id="SSF74788">
    <property type="entry name" value="Cullin repeat-like"/>
    <property type="match status" value="1"/>
</dbReference>
<organism evidence="8 9">
    <name type="scientific">Naja naja</name>
    <name type="common">Indian cobra</name>
    <dbReference type="NCBI Taxonomy" id="35670"/>
    <lineage>
        <taxon>Eukaryota</taxon>
        <taxon>Metazoa</taxon>
        <taxon>Chordata</taxon>
        <taxon>Craniata</taxon>
        <taxon>Vertebrata</taxon>
        <taxon>Euteleostomi</taxon>
        <taxon>Lepidosauria</taxon>
        <taxon>Squamata</taxon>
        <taxon>Bifurcata</taxon>
        <taxon>Unidentata</taxon>
        <taxon>Episquamata</taxon>
        <taxon>Toxicofera</taxon>
        <taxon>Serpentes</taxon>
        <taxon>Colubroidea</taxon>
        <taxon>Elapidae</taxon>
        <taxon>Elapinae</taxon>
        <taxon>Naja</taxon>
    </lineage>
</organism>
<dbReference type="GO" id="GO:0006887">
    <property type="term" value="P:exocytosis"/>
    <property type="evidence" value="ECO:0007669"/>
    <property type="project" value="UniProtKB-KW"/>
</dbReference>
<keyword evidence="2 5" id="KW-0813">Transport</keyword>
<dbReference type="Gene3D" id="1.20.1280.170">
    <property type="entry name" value="Exocyst complex component Exo70"/>
    <property type="match status" value="1"/>
</dbReference>
<dbReference type="OrthoDB" id="1922221at2759"/>
<protein>
    <recommendedName>
        <fullName evidence="4 5">Exocyst complex component 7</fullName>
    </recommendedName>
    <alternativeName>
        <fullName evidence="5">Exocyst complex component Exo70</fullName>
    </alternativeName>
</protein>
<comment type="similarity">
    <text evidence="1 5">Belongs to the EXO70 family.</text>
</comment>
<comment type="function">
    <text evidence="5">Component of the exocyst complex involved in the docking of exocytic vesicles with fusion sites on the plasma membrane.</text>
</comment>
<evidence type="ECO:0000256" key="5">
    <source>
        <dbReference type="RuleBase" id="RU365026"/>
    </source>
</evidence>
<evidence type="ECO:0000256" key="6">
    <source>
        <dbReference type="SAM" id="MobiDB-lite"/>
    </source>
</evidence>
<keyword evidence="9" id="KW-1185">Reference proteome</keyword>
<dbReference type="GeneTree" id="ENSGT00390000003595"/>
<dbReference type="InterPro" id="IPR046364">
    <property type="entry name" value="Exo70_C"/>
</dbReference>
<sequence>MKFNLKKIKEEETLSFIRESLEKSDQLTRNMVSILSSFESRLMKLENSIIPVHKQTENLQRLQENVEKTLFCLDHIISYYHVAKDTEKIIKEGPTGRLEEYLGCMAKIQKAVEYFQDNNPDSPELNRVKLLFERGKESLESEFRSLMTRNSKPVTPILILDLITLDDDLKTQEDVSLEHLPESVLQDIVRISGWLVEYGRNHDFMNVYYQIRSSQLDRSIKGLKEHFRKNSSSSGIPYSPAVQNKRKDTPTKKPIKRPGRDDMLDMEIDAYIHCVSAFIKLAQSEYQLLTEIIPEHHQKKTFDSLIQESLDNLMIEGDNIVSAARKAIMRHDYSAVLTIFPILRHLKQTKPEFDQVLQGTAASTKNKLPSLITSMETTGAKALEHFADNIKNNPDKEYNMPKDGTVHELTSNAILFLQQLLDFQETAGAMLASQETSSSASSYSSEFSRRLLSTYICKVLGNLQLNLLSKSKVYEDPALSAIFLLNNYNYILKSLEKSELIQLVAVTQKTAERSYRELIEQQILTYQCSWLKVTDYISDKNLPVFQPGVKLKDKERQVIKERFKGFNDGLEELCKIQKAWAIPDTEQRDNIRHAQKTIVEETYATFLNRYGSVPFTKNPEKYIKYRVEQVGEMIEKLFDTSA</sequence>
<dbReference type="GO" id="GO:0015031">
    <property type="term" value="P:protein transport"/>
    <property type="evidence" value="ECO:0007669"/>
    <property type="project" value="UniProtKB-KW"/>
</dbReference>
<feature type="region of interest" description="Disordered" evidence="6">
    <location>
        <begin position="228"/>
        <end position="260"/>
    </location>
</feature>
<evidence type="ECO:0000256" key="1">
    <source>
        <dbReference type="ARBA" id="ARBA00006756"/>
    </source>
</evidence>
<evidence type="ECO:0000256" key="4">
    <source>
        <dbReference type="ARBA" id="ARBA00026169"/>
    </source>
</evidence>
<dbReference type="GO" id="GO:0000145">
    <property type="term" value="C:exocyst"/>
    <property type="evidence" value="ECO:0007669"/>
    <property type="project" value="InterPro"/>
</dbReference>
<evidence type="ECO:0000256" key="3">
    <source>
        <dbReference type="ARBA" id="ARBA00022483"/>
    </source>
</evidence>
<evidence type="ECO:0000259" key="7">
    <source>
        <dbReference type="Pfam" id="PF03081"/>
    </source>
</evidence>
<name>A0A8C6YK80_NAJNA</name>
<dbReference type="Pfam" id="PF03081">
    <property type="entry name" value="Exo70_C"/>
    <property type="match status" value="1"/>
</dbReference>
<dbReference type="Pfam" id="PF20669">
    <property type="entry name" value="Exo70_N"/>
    <property type="match status" value="1"/>
</dbReference>
<accession>A0A8C6YK80</accession>
<dbReference type="PANTHER" id="PTHR12542:SF41">
    <property type="entry name" value="EXOCYST COMPLEX COMPONENT 7"/>
    <property type="match status" value="1"/>
</dbReference>
<keyword evidence="5" id="KW-0653">Protein transport</keyword>
<gene>
    <name evidence="8" type="primary">EXOC7</name>
</gene>
<evidence type="ECO:0000313" key="9">
    <source>
        <dbReference type="Proteomes" id="UP000694559"/>
    </source>
</evidence>
<dbReference type="InterPro" id="IPR016159">
    <property type="entry name" value="Cullin_repeat-like_dom_sf"/>
</dbReference>
<evidence type="ECO:0000313" key="8">
    <source>
        <dbReference type="Ensembl" id="ENSNNAP00000029839.1"/>
    </source>
</evidence>
<keyword evidence="3 5" id="KW-0268">Exocytosis</keyword>
<dbReference type="GO" id="GO:0005546">
    <property type="term" value="F:phosphatidylinositol-4,5-bisphosphate binding"/>
    <property type="evidence" value="ECO:0007669"/>
    <property type="project" value="InterPro"/>
</dbReference>
<dbReference type="Proteomes" id="UP000694559">
    <property type="component" value="Unplaced"/>
</dbReference>
<reference evidence="8" key="2">
    <citation type="submission" date="2025-09" db="UniProtKB">
        <authorList>
            <consortium name="Ensembl"/>
        </authorList>
    </citation>
    <scope>IDENTIFICATION</scope>
</reference>
<dbReference type="AlphaFoldDB" id="A0A8C6YK80"/>
<dbReference type="InterPro" id="IPR004140">
    <property type="entry name" value="Exo70"/>
</dbReference>